<evidence type="ECO:0000259" key="3">
    <source>
        <dbReference type="PROSITE" id="PS50004"/>
    </source>
</evidence>
<dbReference type="GeneID" id="17250970"/>
<dbReference type="AlphaFoldDB" id="A0A0D3I0V8"/>
<dbReference type="Gene3D" id="1.10.220.150">
    <property type="entry name" value="Arf GTPase activating protein"/>
    <property type="match status" value="1"/>
</dbReference>
<evidence type="ECO:0000256" key="2">
    <source>
        <dbReference type="SAM" id="MobiDB-lite"/>
    </source>
</evidence>
<name>A0A0D3I0V8_EMIH1</name>
<evidence type="ECO:0000256" key="1">
    <source>
        <dbReference type="PROSITE-ProRule" id="PRU00288"/>
    </source>
</evidence>
<accession>A0A0D3I0V8</accession>
<dbReference type="GO" id="GO:0005096">
    <property type="term" value="F:GTPase activator activity"/>
    <property type="evidence" value="ECO:0007669"/>
    <property type="project" value="InterPro"/>
</dbReference>
<organism evidence="5 6">
    <name type="scientific">Emiliania huxleyi (strain CCMP1516)</name>
    <dbReference type="NCBI Taxonomy" id="280463"/>
    <lineage>
        <taxon>Eukaryota</taxon>
        <taxon>Haptista</taxon>
        <taxon>Haptophyta</taxon>
        <taxon>Prymnesiophyceae</taxon>
        <taxon>Isochrysidales</taxon>
        <taxon>Noelaerhabdaceae</taxon>
        <taxon>Emiliania</taxon>
    </lineage>
</organism>
<keyword evidence="1" id="KW-0479">Metal-binding</keyword>
<dbReference type="RefSeq" id="XP_005757322.1">
    <property type="nucleotide sequence ID" value="XM_005757265.1"/>
</dbReference>
<keyword evidence="1" id="KW-0863">Zinc-finger</keyword>
<dbReference type="PANTHER" id="PTHR46220">
    <property type="entry name" value="ADP-RIBOSYLATION FACTOR GTPASE-ACTIVATING PROTEIN AGD12"/>
    <property type="match status" value="1"/>
</dbReference>
<keyword evidence="6" id="KW-1185">Reference proteome</keyword>
<evidence type="ECO:0000313" key="6">
    <source>
        <dbReference type="Proteomes" id="UP000013827"/>
    </source>
</evidence>
<keyword evidence="1" id="KW-0862">Zinc</keyword>
<dbReference type="Pfam" id="PF00168">
    <property type="entry name" value="C2"/>
    <property type="match status" value="1"/>
</dbReference>
<dbReference type="SUPFAM" id="SSF57863">
    <property type="entry name" value="ArfGap/RecO-like zinc finger"/>
    <property type="match status" value="1"/>
</dbReference>
<sequence>MRRINEAAGRAGAAIRDLQPRRGDSPFAASRPSPTRRHSVGSQRHSGYSASKEGKESPASSRPSKPTLSYHGPFAAELLPAASAAARAAYEATLSMTNDELQQLAELVAAAHCDRSTYLSTEAWQFGTTAYAIPGNEVCADCGSSEPPTWAAMVGEADAVLVCNECCGGHRALGVHLSAPLSLKMDRWSDEKRQRLLSSGNRAVNATLEAHAAAAQCKPSSEADVSAKHVFVRSKYERRAFAAEGDGELLPSTPPGRRCAGGAPQQVHAGILIVRLIRAHDLIAADFTGKSDPYVKATCGKAKSKTRVIRRTLSPEWNEVLRLNVEDVRDVLMLQVKDSDTIGSSPLGDCSLSLAELRPNHGTELSLELQNVRSGRLVAEVTWCPLDG</sequence>
<dbReference type="PROSITE" id="PS50115">
    <property type="entry name" value="ARFGAP"/>
    <property type="match status" value="1"/>
</dbReference>
<dbReference type="STRING" id="2903.R1B5L9"/>
<feature type="domain" description="Arf-GAP" evidence="4">
    <location>
        <begin position="132"/>
        <end position="249"/>
    </location>
</feature>
<dbReference type="Gene3D" id="2.60.40.150">
    <property type="entry name" value="C2 domain"/>
    <property type="match status" value="1"/>
</dbReference>
<dbReference type="PRINTS" id="PR00405">
    <property type="entry name" value="REVINTRACTNG"/>
</dbReference>
<dbReference type="SUPFAM" id="SSF49562">
    <property type="entry name" value="C2 domain (Calcium/lipid-binding domain, CaLB)"/>
    <property type="match status" value="1"/>
</dbReference>
<dbReference type="eggNOG" id="KOG0703">
    <property type="taxonomic scope" value="Eukaryota"/>
</dbReference>
<reference evidence="5" key="2">
    <citation type="submission" date="2024-10" db="UniProtKB">
        <authorList>
            <consortium name="EnsemblProtists"/>
        </authorList>
    </citation>
    <scope>IDENTIFICATION</scope>
</reference>
<feature type="domain" description="C2" evidence="3">
    <location>
        <begin position="245"/>
        <end position="367"/>
    </location>
</feature>
<dbReference type="Proteomes" id="UP000013827">
    <property type="component" value="Unassembled WGS sequence"/>
</dbReference>
<dbReference type="GO" id="GO:0008270">
    <property type="term" value="F:zinc ion binding"/>
    <property type="evidence" value="ECO:0007669"/>
    <property type="project" value="UniProtKB-KW"/>
</dbReference>
<evidence type="ECO:0000259" key="4">
    <source>
        <dbReference type="PROSITE" id="PS50115"/>
    </source>
</evidence>
<feature type="region of interest" description="Disordered" evidence="2">
    <location>
        <begin position="1"/>
        <end position="68"/>
    </location>
</feature>
<dbReference type="KEGG" id="ehx:EMIHUDRAFT_631908"/>
<reference evidence="6" key="1">
    <citation type="journal article" date="2013" name="Nature">
        <title>Pan genome of the phytoplankton Emiliania underpins its global distribution.</title>
        <authorList>
            <person name="Read B.A."/>
            <person name="Kegel J."/>
            <person name="Klute M.J."/>
            <person name="Kuo A."/>
            <person name="Lefebvre S.C."/>
            <person name="Maumus F."/>
            <person name="Mayer C."/>
            <person name="Miller J."/>
            <person name="Monier A."/>
            <person name="Salamov A."/>
            <person name="Young J."/>
            <person name="Aguilar M."/>
            <person name="Claverie J.M."/>
            <person name="Frickenhaus S."/>
            <person name="Gonzalez K."/>
            <person name="Herman E.K."/>
            <person name="Lin Y.C."/>
            <person name="Napier J."/>
            <person name="Ogata H."/>
            <person name="Sarno A.F."/>
            <person name="Shmutz J."/>
            <person name="Schroeder D."/>
            <person name="de Vargas C."/>
            <person name="Verret F."/>
            <person name="von Dassow P."/>
            <person name="Valentin K."/>
            <person name="Van de Peer Y."/>
            <person name="Wheeler G."/>
            <person name="Dacks J.B."/>
            <person name="Delwiche C.F."/>
            <person name="Dyhrman S.T."/>
            <person name="Glockner G."/>
            <person name="John U."/>
            <person name="Richards T."/>
            <person name="Worden A.Z."/>
            <person name="Zhang X."/>
            <person name="Grigoriev I.V."/>
            <person name="Allen A.E."/>
            <person name="Bidle K."/>
            <person name="Borodovsky M."/>
            <person name="Bowler C."/>
            <person name="Brownlee C."/>
            <person name="Cock J.M."/>
            <person name="Elias M."/>
            <person name="Gladyshev V.N."/>
            <person name="Groth M."/>
            <person name="Guda C."/>
            <person name="Hadaegh A."/>
            <person name="Iglesias-Rodriguez M.D."/>
            <person name="Jenkins J."/>
            <person name="Jones B.M."/>
            <person name="Lawson T."/>
            <person name="Leese F."/>
            <person name="Lindquist E."/>
            <person name="Lobanov A."/>
            <person name="Lomsadze A."/>
            <person name="Malik S.B."/>
            <person name="Marsh M.E."/>
            <person name="Mackinder L."/>
            <person name="Mock T."/>
            <person name="Mueller-Roeber B."/>
            <person name="Pagarete A."/>
            <person name="Parker M."/>
            <person name="Probert I."/>
            <person name="Quesneville H."/>
            <person name="Raines C."/>
            <person name="Rensing S.A."/>
            <person name="Riano-Pachon D.M."/>
            <person name="Richier S."/>
            <person name="Rokitta S."/>
            <person name="Shiraiwa Y."/>
            <person name="Soanes D.M."/>
            <person name="van der Giezen M."/>
            <person name="Wahlund T.M."/>
            <person name="Williams B."/>
            <person name="Wilson W."/>
            <person name="Wolfe G."/>
            <person name="Wurch L.L."/>
        </authorList>
    </citation>
    <scope>NUCLEOTIDE SEQUENCE</scope>
</reference>
<dbReference type="Pfam" id="PF01412">
    <property type="entry name" value="ArfGap"/>
    <property type="match status" value="1"/>
</dbReference>
<dbReference type="PaxDb" id="2903-EOD04893"/>
<dbReference type="HOGENOM" id="CLU_712572_0_0_1"/>
<dbReference type="InterPro" id="IPR037278">
    <property type="entry name" value="ARFGAP/RecO"/>
</dbReference>
<evidence type="ECO:0008006" key="7">
    <source>
        <dbReference type="Google" id="ProtNLM"/>
    </source>
</evidence>
<dbReference type="PROSITE" id="PS50004">
    <property type="entry name" value="C2"/>
    <property type="match status" value="1"/>
</dbReference>
<dbReference type="PANTHER" id="PTHR46220:SF1">
    <property type="entry name" value="ADP-RIBOSYLATION FACTOR GTPASE-ACTIVATING PROTEIN AGD12"/>
    <property type="match status" value="1"/>
</dbReference>
<dbReference type="EnsemblProtists" id="EOD04893">
    <property type="protein sequence ID" value="EOD04893"/>
    <property type="gene ID" value="EMIHUDRAFT_631908"/>
</dbReference>
<dbReference type="SMART" id="SM00239">
    <property type="entry name" value="C2"/>
    <property type="match status" value="1"/>
</dbReference>
<dbReference type="GO" id="GO:0005543">
    <property type="term" value="F:phospholipid binding"/>
    <property type="evidence" value="ECO:0007669"/>
    <property type="project" value="InterPro"/>
</dbReference>
<feature type="compositionally biased region" description="Polar residues" evidence="2">
    <location>
        <begin position="58"/>
        <end position="67"/>
    </location>
</feature>
<protein>
    <recommendedName>
        <fullName evidence="7">C2 domain-containing protein</fullName>
    </recommendedName>
</protein>
<dbReference type="InterPro" id="IPR001164">
    <property type="entry name" value="ArfGAP_dom"/>
</dbReference>
<feature type="compositionally biased region" description="Polar residues" evidence="2">
    <location>
        <begin position="40"/>
        <end position="49"/>
    </location>
</feature>
<dbReference type="SMART" id="SM00105">
    <property type="entry name" value="ArfGap"/>
    <property type="match status" value="1"/>
</dbReference>
<dbReference type="CDD" id="cd00030">
    <property type="entry name" value="C2"/>
    <property type="match status" value="1"/>
</dbReference>
<dbReference type="InterPro" id="IPR044518">
    <property type="entry name" value="ARF_GAP_AGD11/12/13"/>
</dbReference>
<proteinExistence type="predicted"/>
<dbReference type="InterPro" id="IPR000008">
    <property type="entry name" value="C2_dom"/>
</dbReference>
<dbReference type="InterPro" id="IPR035892">
    <property type="entry name" value="C2_domain_sf"/>
</dbReference>
<dbReference type="eggNOG" id="KOG1012">
    <property type="taxonomic scope" value="Eukaryota"/>
</dbReference>
<dbReference type="InterPro" id="IPR038508">
    <property type="entry name" value="ArfGAP_dom_sf"/>
</dbReference>
<evidence type="ECO:0000313" key="5">
    <source>
        <dbReference type="EnsemblProtists" id="EOD04893"/>
    </source>
</evidence>